<accession>A0ABV7L9E0</accession>
<keyword evidence="2" id="KW-1185">Reference proteome</keyword>
<dbReference type="InterPro" id="IPR009758">
    <property type="entry name" value="DUF1326"/>
</dbReference>
<dbReference type="Proteomes" id="UP001595528">
    <property type="component" value="Unassembled WGS sequence"/>
</dbReference>
<name>A0ABV7L9E0_9PROT</name>
<dbReference type="RefSeq" id="WP_379906682.1">
    <property type="nucleotide sequence ID" value="NZ_JBHRTR010000054.1"/>
</dbReference>
<evidence type="ECO:0000313" key="1">
    <source>
        <dbReference type="EMBL" id="MFC3231218.1"/>
    </source>
</evidence>
<evidence type="ECO:0000313" key="2">
    <source>
        <dbReference type="Proteomes" id="UP001595528"/>
    </source>
</evidence>
<dbReference type="Pfam" id="PF07040">
    <property type="entry name" value="DUF1326"/>
    <property type="match status" value="1"/>
</dbReference>
<comment type="caution">
    <text evidence="1">The sequence shown here is derived from an EMBL/GenBank/DDBJ whole genome shotgun (WGS) entry which is preliminary data.</text>
</comment>
<organism evidence="1 2">
    <name type="scientific">Marinibaculum pumilum</name>
    <dbReference type="NCBI Taxonomy" id="1766165"/>
    <lineage>
        <taxon>Bacteria</taxon>
        <taxon>Pseudomonadati</taxon>
        <taxon>Pseudomonadota</taxon>
        <taxon>Alphaproteobacteria</taxon>
        <taxon>Rhodospirillales</taxon>
        <taxon>Rhodospirillaceae</taxon>
        <taxon>Marinibaculum</taxon>
    </lineage>
</organism>
<protein>
    <submittedName>
        <fullName evidence="1">DUF1326 domain-containing protein</fullName>
    </submittedName>
</protein>
<sequence length="203" mass="21516">MTWRISGEYMETCNCDYVCPCIYTHMTAPPTEGDCKVAIAMQIDAGSKDGTDLGGVRFIVMMMSPGPMADGDMVVGLIVDEGASDAQVQAVTEIASGQAGGPMAAMAPLVATFAGVERRPVRFEIDGMSRHVTAGDMVDQTCIAVMGGARPGEPIYLENTAHPANHKLALARNGHSRFDAFGITWDDASGTRNGHFAPFAWKG</sequence>
<dbReference type="EMBL" id="JBHRTR010000054">
    <property type="protein sequence ID" value="MFC3231218.1"/>
    <property type="molecule type" value="Genomic_DNA"/>
</dbReference>
<proteinExistence type="predicted"/>
<gene>
    <name evidence="1" type="ORF">ACFOGJ_28480</name>
</gene>
<reference evidence="2" key="1">
    <citation type="journal article" date="2019" name="Int. J. Syst. Evol. Microbiol.">
        <title>The Global Catalogue of Microorganisms (GCM) 10K type strain sequencing project: providing services to taxonomists for standard genome sequencing and annotation.</title>
        <authorList>
            <consortium name="The Broad Institute Genomics Platform"/>
            <consortium name="The Broad Institute Genome Sequencing Center for Infectious Disease"/>
            <person name="Wu L."/>
            <person name="Ma J."/>
        </authorList>
    </citation>
    <scope>NUCLEOTIDE SEQUENCE [LARGE SCALE GENOMIC DNA]</scope>
    <source>
        <strain evidence="2">KCTC 42964</strain>
    </source>
</reference>